<dbReference type="PROSITE" id="PS51352">
    <property type="entry name" value="THIOREDOXIN_2"/>
    <property type="match status" value="1"/>
</dbReference>
<dbReference type="Pfam" id="PF00085">
    <property type="entry name" value="Thioredoxin"/>
    <property type="match status" value="1"/>
</dbReference>
<dbReference type="Pfam" id="PF11145">
    <property type="entry name" value="DUF2921"/>
    <property type="match status" value="1"/>
</dbReference>
<dbReference type="InterPro" id="IPR013766">
    <property type="entry name" value="Thioredoxin_domain"/>
</dbReference>
<keyword evidence="14" id="KW-0676">Redox-active center</keyword>
<dbReference type="Gene3D" id="3.40.30.10">
    <property type="entry name" value="Glutaredoxin"/>
    <property type="match status" value="1"/>
</dbReference>
<dbReference type="PROSITE" id="PS00194">
    <property type="entry name" value="THIOREDOXIN_1"/>
    <property type="match status" value="1"/>
</dbReference>
<evidence type="ECO:0000313" key="18">
    <source>
        <dbReference type="Proteomes" id="UP000626092"/>
    </source>
</evidence>
<dbReference type="GO" id="GO:0015035">
    <property type="term" value="F:protein-disulfide reductase activity"/>
    <property type="evidence" value="ECO:0007669"/>
    <property type="project" value="InterPro"/>
</dbReference>
<comment type="caution">
    <text evidence="17">The sequence shown here is derived from an EMBL/GenBank/DDBJ whole genome shotgun (WGS) entry which is preliminary data.</text>
</comment>
<keyword evidence="12 15" id="KW-0472">Membrane</keyword>
<keyword evidence="11 15" id="KW-1133">Transmembrane helix</keyword>
<evidence type="ECO:0000256" key="1">
    <source>
        <dbReference type="ARBA" id="ARBA00000900"/>
    </source>
</evidence>
<dbReference type="GO" id="GO:0061630">
    <property type="term" value="F:ubiquitin protein ligase activity"/>
    <property type="evidence" value="ECO:0007669"/>
    <property type="project" value="UniProtKB-EC"/>
</dbReference>
<dbReference type="GO" id="GO:0012505">
    <property type="term" value="C:endomembrane system"/>
    <property type="evidence" value="ECO:0007669"/>
    <property type="project" value="UniProtKB-SubCell"/>
</dbReference>
<evidence type="ECO:0000256" key="4">
    <source>
        <dbReference type="ARBA" id="ARBA00012483"/>
    </source>
</evidence>
<evidence type="ECO:0000256" key="2">
    <source>
        <dbReference type="ARBA" id="ARBA00004127"/>
    </source>
</evidence>
<evidence type="ECO:0000256" key="11">
    <source>
        <dbReference type="ARBA" id="ARBA00022989"/>
    </source>
</evidence>
<dbReference type="CDD" id="cd02947">
    <property type="entry name" value="TRX_family"/>
    <property type="match status" value="1"/>
</dbReference>
<keyword evidence="6" id="KW-0808">Transferase</keyword>
<keyword evidence="8" id="KW-0833">Ubl conjugation pathway</keyword>
<protein>
    <recommendedName>
        <fullName evidence="4">RING-type E3 ubiquitin transferase</fullName>
        <ecNumber evidence="4">2.3.2.27</ecNumber>
    </recommendedName>
</protein>
<keyword evidence="18" id="KW-1185">Reference proteome</keyword>
<keyword evidence="5" id="KW-0813">Transport</keyword>
<evidence type="ECO:0000256" key="10">
    <source>
        <dbReference type="ARBA" id="ARBA00022982"/>
    </source>
</evidence>
<evidence type="ECO:0000256" key="9">
    <source>
        <dbReference type="ARBA" id="ARBA00022946"/>
    </source>
</evidence>
<accession>A0A834H479</accession>
<name>A0A834H479_RHOSS</name>
<evidence type="ECO:0000256" key="12">
    <source>
        <dbReference type="ARBA" id="ARBA00023136"/>
    </source>
</evidence>
<dbReference type="InterPro" id="IPR017937">
    <property type="entry name" value="Thioredoxin_CS"/>
</dbReference>
<evidence type="ECO:0000256" key="14">
    <source>
        <dbReference type="ARBA" id="ARBA00023284"/>
    </source>
</evidence>
<comment type="pathway">
    <text evidence="3">Protein modification; protein ubiquitination.</text>
</comment>
<feature type="transmembrane region" description="Helical" evidence="15">
    <location>
        <begin position="739"/>
        <end position="760"/>
    </location>
</feature>
<dbReference type="FunFam" id="3.40.30.10:FF:000001">
    <property type="entry name" value="Thioredoxin"/>
    <property type="match status" value="1"/>
</dbReference>
<dbReference type="InterPro" id="IPR005746">
    <property type="entry name" value="Thioredoxin"/>
</dbReference>
<proteinExistence type="predicted"/>
<keyword evidence="13" id="KW-1015">Disulfide bond</keyword>
<feature type="transmembrane region" description="Helical" evidence="15">
    <location>
        <begin position="694"/>
        <end position="712"/>
    </location>
</feature>
<organism evidence="17 18">
    <name type="scientific">Rhododendron simsii</name>
    <name type="common">Sims's rhododendron</name>
    <dbReference type="NCBI Taxonomy" id="118357"/>
    <lineage>
        <taxon>Eukaryota</taxon>
        <taxon>Viridiplantae</taxon>
        <taxon>Streptophyta</taxon>
        <taxon>Embryophyta</taxon>
        <taxon>Tracheophyta</taxon>
        <taxon>Spermatophyta</taxon>
        <taxon>Magnoliopsida</taxon>
        <taxon>eudicotyledons</taxon>
        <taxon>Gunneridae</taxon>
        <taxon>Pentapetalae</taxon>
        <taxon>asterids</taxon>
        <taxon>Ericales</taxon>
        <taxon>Ericaceae</taxon>
        <taxon>Ericoideae</taxon>
        <taxon>Rhodoreae</taxon>
        <taxon>Rhododendron</taxon>
    </lineage>
</organism>
<comment type="catalytic activity">
    <reaction evidence="1">
        <text>S-ubiquitinyl-[E2 ubiquitin-conjugating enzyme]-L-cysteine + [acceptor protein]-L-lysine = [E2 ubiquitin-conjugating enzyme]-L-cysteine + N(6)-ubiquitinyl-[acceptor protein]-L-lysine.</text>
        <dbReference type="EC" id="2.3.2.27"/>
    </reaction>
</comment>
<dbReference type="InterPro" id="IPR057425">
    <property type="entry name" value="DUF2921_N"/>
</dbReference>
<keyword evidence="7 15" id="KW-0812">Transmembrane</keyword>
<reference evidence="17" key="1">
    <citation type="submission" date="2019-11" db="EMBL/GenBank/DDBJ databases">
        <authorList>
            <person name="Liu Y."/>
            <person name="Hou J."/>
            <person name="Li T.-Q."/>
            <person name="Guan C.-H."/>
            <person name="Wu X."/>
            <person name="Wu H.-Z."/>
            <person name="Ling F."/>
            <person name="Zhang R."/>
            <person name="Shi X.-G."/>
            <person name="Ren J.-P."/>
            <person name="Chen E.-F."/>
            <person name="Sun J.-M."/>
        </authorList>
    </citation>
    <scope>NUCLEOTIDE SEQUENCE</scope>
    <source>
        <strain evidence="17">Adult_tree_wgs_1</strain>
        <tissue evidence="17">Leaves</tissue>
    </source>
</reference>
<evidence type="ECO:0000256" key="3">
    <source>
        <dbReference type="ARBA" id="ARBA00004906"/>
    </source>
</evidence>
<evidence type="ECO:0000313" key="17">
    <source>
        <dbReference type="EMBL" id="KAF7145907.1"/>
    </source>
</evidence>
<evidence type="ECO:0000256" key="7">
    <source>
        <dbReference type="ARBA" id="ARBA00022692"/>
    </source>
</evidence>
<evidence type="ECO:0000256" key="6">
    <source>
        <dbReference type="ARBA" id="ARBA00022679"/>
    </source>
</evidence>
<evidence type="ECO:0000256" key="8">
    <source>
        <dbReference type="ARBA" id="ARBA00022786"/>
    </source>
</evidence>
<keyword evidence="10" id="KW-0249">Electron transport</keyword>
<dbReference type="Pfam" id="PF25333">
    <property type="entry name" value="DUF2921_N"/>
    <property type="match status" value="3"/>
</dbReference>
<keyword evidence="9" id="KW-0809">Transit peptide</keyword>
<gene>
    <name evidence="17" type="ORF">RHSIM_Rhsim04G0020500</name>
</gene>
<feature type="domain" description="Thioredoxin" evidence="16">
    <location>
        <begin position="902"/>
        <end position="1025"/>
    </location>
</feature>
<dbReference type="EC" id="2.3.2.27" evidence="4"/>
<dbReference type="OrthoDB" id="607498at2759"/>
<dbReference type="Proteomes" id="UP000626092">
    <property type="component" value="Unassembled WGS sequence"/>
</dbReference>
<comment type="subcellular location">
    <subcellularLocation>
        <location evidence="2">Endomembrane system</location>
        <topology evidence="2">Multi-pass membrane protein</topology>
    </subcellularLocation>
</comment>
<evidence type="ECO:0000256" key="5">
    <source>
        <dbReference type="ARBA" id="ARBA00022448"/>
    </source>
</evidence>
<dbReference type="PANTHER" id="PTHR33389:SF18">
    <property type="entry name" value="OS01G0677900 PROTEIN"/>
    <property type="match status" value="1"/>
</dbReference>
<dbReference type="InterPro" id="IPR036249">
    <property type="entry name" value="Thioredoxin-like_sf"/>
</dbReference>
<dbReference type="NCBIfam" id="TIGR01068">
    <property type="entry name" value="thioredoxin"/>
    <property type="match status" value="1"/>
</dbReference>
<evidence type="ECO:0000259" key="16">
    <source>
        <dbReference type="PROSITE" id="PS51352"/>
    </source>
</evidence>
<dbReference type="InterPro" id="IPR021319">
    <property type="entry name" value="DUF2921"/>
</dbReference>
<dbReference type="AlphaFoldDB" id="A0A834H479"/>
<dbReference type="EMBL" id="WJXA01000004">
    <property type="protein sequence ID" value="KAF7145907.1"/>
    <property type="molecule type" value="Genomic_DNA"/>
</dbReference>
<evidence type="ECO:0000256" key="15">
    <source>
        <dbReference type="SAM" id="Phobius"/>
    </source>
</evidence>
<feature type="transmembrane region" description="Helical" evidence="15">
    <location>
        <begin position="577"/>
        <end position="597"/>
    </location>
</feature>
<dbReference type="PRINTS" id="PR00421">
    <property type="entry name" value="THIOREDOXIN"/>
</dbReference>
<evidence type="ECO:0000256" key="13">
    <source>
        <dbReference type="ARBA" id="ARBA00023157"/>
    </source>
</evidence>
<dbReference type="PANTHER" id="PTHR33389">
    <property type="entry name" value="FAMILY PROTEIN, PUTATIVE (DUF2921)-RELATED"/>
    <property type="match status" value="1"/>
</dbReference>
<sequence>MAPESTPTTRSTTRFPYVTPVLAKYTGGDIILYNTNFFSESEEKYFWSLQTQNIFKTNTSGVYKMEASLIFQSSGSSFHGNHTRRNSLEFAFDGFWSQNSGKLCMVGSASWYSNGGNLINLDAVLKLNYAVNLTIFSGLITGKLESLASPNDPNSFKRVSLLGFGSWSNYQYSLVSGKFGSDCRGGIDIPKNQSLGIHPGFFCYTMNNMGDDVFNLEYLNECSSLKSCTPLGKDDNDELPSQMTLNAIQCSREEHKVQYVIKFGSGYQYLPLDPNTVLVGEGSWDEKKNQLCIVACRFLNATDSLDNARVGDCSVRLSLWYPAFWTIRNRASVLGQIWTNKTVNESGYFNRITFRSHDNSMAVVPGLRYEVPGLRYEYTVTEKVRKLCPFNNSVTKKGNRYPKWMSNDLAFHLWVRDYTGNHSWIWSKATPSFFGDQNYALIMSMNDMTEVEGKNTHHGPLNITYRISPYQTSSATSVIFNSTLDISAEGLYDEETGSLCMVGCRKLSASESMDCEILLKFRFPPVNAKKGGQIRGSIESMREETDPLYFKQWEIIARPYYREEAERSVQRLDLEMVMVLISSTLACVFLGLQILYAKRNPQVLPFTSLVMLLFLILGHMIPLVLELEALFRGNQNLEHVLLGSGGWVEVNNSVVRALTVVAFLLQLRLLQLAFSARLGNENYKALWVSEKKVLFVSTTLYTLGLLFVLFLGTRKQNHSKAIDSSTSVVHDIHHIRRDLICYGGLVLDGFLLPQILFNFFQVSTKNTLSRLFYIGTTCVRLLPHADWAGDFFPQILREDVYEMVPVEGSDHRHPSTPPVLTHTTKQTAIHTFHTSLSLSLSLSLSSQMAGVLETLTVPRATTFPAATLAPIRSSSVRSLSGTRRSVNIQSSYMTSSRGLVSRRLGRRGSRIVCEAQDTAVEVAPVTDSTWQSLVLESTSAVLVEFWAPWCGPCRMIHPVIDELAKQYTGKLKCYKVNTDESPAIATRYGIRSIPTVMIFKDGEKKDAVIGAVPKSTLTTSIEKFL</sequence>
<feature type="transmembrane region" description="Helical" evidence="15">
    <location>
        <begin position="603"/>
        <end position="625"/>
    </location>
</feature>
<dbReference type="SUPFAM" id="SSF52833">
    <property type="entry name" value="Thioredoxin-like"/>
    <property type="match status" value="1"/>
</dbReference>